<evidence type="ECO:0000313" key="2">
    <source>
        <dbReference type="EMBL" id="KXB05761.1"/>
    </source>
</evidence>
<proteinExistence type="predicted"/>
<dbReference type="SMART" id="SM00100">
    <property type="entry name" value="cNMP"/>
    <property type="match status" value="1"/>
</dbReference>
<evidence type="ECO:0000313" key="3">
    <source>
        <dbReference type="Proteomes" id="UP000070549"/>
    </source>
</evidence>
<reference evidence="2 3" key="1">
    <citation type="journal article" date="2016" name="Sci. Rep.">
        <title>Metabolic traits of an uncultured archaeal lineage -MSBL1- from brine pools of the Red Sea.</title>
        <authorList>
            <person name="Mwirichia R."/>
            <person name="Alam I."/>
            <person name="Rashid M."/>
            <person name="Vinu M."/>
            <person name="Ba-Alawi W."/>
            <person name="Anthony Kamau A."/>
            <person name="Kamanda Ngugi D."/>
            <person name="Goker M."/>
            <person name="Klenk H.P."/>
            <person name="Bajic V."/>
            <person name="Stingl U."/>
        </authorList>
    </citation>
    <scope>NUCLEOTIDE SEQUENCE [LARGE SCALE GENOMIC DNA]</scope>
    <source>
        <strain evidence="2">SCGC-AAA382A03</strain>
    </source>
</reference>
<name>A0A133VH51_9EURY</name>
<evidence type="ECO:0000259" key="1">
    <source>
        <dbReference type="PROSITE" id="PS50042"/>
    </source>
</evidence>
<comment type="caution">
    <text evidence="2">The sequence shown here is derived from an EMBL/GenBank/DDBJ whole genome shotgun (WGS) entry which is preliminary data.</text>
</comment>
<dbReference type="SUPFAM" id="SSF51206">
    <property type="entry name" value="cAMP-binding domain-like"/>
    <property type="match status" value="1"/>
</dbReference>
<dbReference type="InterPro" id="IPR000595">
    <property type="entry name" value="cNMP-bd_dom"/>
</dbReference>
<dbReference type="InterPro" id="IPR050397">
    <property type="entry name" value="Env_Response_Regulators"/>
</dbReference>
<sequence>MTISVDMLKEFTQFGNLSDQEIQIITKIAKKQTFPKKKKIFKEETPAENLYLLNRGKVSIRMCRGLAGAEIEVDTVTSGEIFGWSAIVELEYTASAQAITDIETIMLPAEELCEIFEKNSNIGYQVMKVTTKVIARRLKLLWEQLVEKQQNLNFRTRGL</sequence>
<dbReference type="InterPro" id="IPR018490">
    <property type="entry name" value="cNMP-bd_dom_sf"/>
</dbReference>
<dbReference type="PROSITE" id="PS50042">
    <property type="entry name" value="CNMP_BINDING_3"/>
    <property type="match status" value="1"/>
</dbReference>
<dbReference type="PANTHER" id="PTHR24567">
    <property type="entry name" value="CRP FAMILY TRANSCRIPTIONAL REGULATORY PROTEIN"/>
    <property type="match status" value="1"/>
</dbReference>
<dbReference type="InterPro" id="IPR014710">
    <property type="entry name" value="RmlC-like_jellyroll"/>
</dbReference>
<dbReference type="GO" id="GO:0005829">
    <property type="term" value="C:cytosol"/>
    <property type="evidence" value="ECO:0007669"/>
    <property type="project" value="TreeGrafter"/>
</dbReference>
<protein>
    <recommendedName>
        <fullName evidence="1">Cyclic nucleotide-binding domain-containing protein</fullName>
    </recommendedName>
</protein>
<gene>
    <name evidence="2" type="ORF">AKJ49_00145</name>
</gene>
<accession>A0A133VH51</accession>
<dbReference type="Gene3D" id="2.60.120.10">
    <property type="entry name" value="Jelly Rolls"/>
    <property type="match status" value="1"/>
</dbReference>
<dbReference type="AlphaFoldDB" id="A0A133VH51"/>
<dbReference type="CDD" id="cd00038">
    <property type="entry name" value="CAP_ED"/>
    <property type="match status" value="1"/>
</dbReference>
<feature type="domain" description="Cyclic nucleotide-binding" evidence="1">
    <location>
        <begin position="13"/>
        <end position="100"/>
    </location>
</feature>
<keyword evidence="3" id="KW-1185">Reference proteome</keyword>
<organism evidence="2 3">
    <name type="scientific">candidate division MSBL1 archaeon SCGC-AAA382A03</name>
    <dbReference type="NCBI Taxonomy" id="1698278"/>
    <lineage>
        <taxon>Archaea</taxon>
        <taxon>Methanobacteriati</taxon>
        <taxon>Methanobacteriota</taxon>
        <taxon>candidate division MSBL1</taxon>
    </lineage>
</organism>
<dbReference type="EMBL" id="LHYC01000002">
    <property type="protein sequence ID" value="KXB05761.1"/>
    <property type="molecule type" value="Genomic_DNA"/>
</dbReference>
<dbReference type="PANTHER" id="PTHR24567:SF26">
    <property type="entry name" value="REGULATORY PROTEIN YEIL"/>
    <property type="match status" value="1"/>
</dbReference>
<dbReference type="Pfam" id="PF00027">
    <property type="entry name" value="cNMP_binding"/>
    <property type="match status" value="1"/>
</dbReference>
<dbReference type="GO" id="GO:0003700">
    <property type="term" value="F:DNA-binding transcription factor activity"/>
    <property type="evidence" value="ECO:0007669"/>
    <property type="project" value="TreeGrafter"/>
</dbReference>
<dbReference type="Proteomes" id="UP000070549">
    <property type="component" value="Unassembled WGS sequence"/>
</dbReference>